<reference evidence="1 2" key="1">
    <citation type="submission" date="2024-04" db="EMBL/GenBank/DDBJ databases">
        <title>Draft genome sequence of Sessilibacter corallicola NBRC 116591.</title>
        <authorList>
            <person name="Miyakawa T."/>
            <person name="Kusuya Y."/>
            <person name="Miura T."/>
        </authorList>
    </citation>
    <scope>NUCLEOTIDE SEQUENCE [LARGE SCALE GENOMIC DNA]</scope>
    <source>
        <strain evidence="1 2">KU-00831-HH</strain>
    </source>
</reference>
<evidence type="ECO:0008006" key="3">
    <source>
        <dbReference type="Google" id="ProtNLM"/>
    </source>
</evidence>
<comment type="caution">
    <text evidence="1">The sequence shown here is derived from an EMBL/GenBank/DDBJ whole genome shotgun (WGS) entry which is preliminary data.</text>
</comment>
<protein>
    <recommendedName>
        <fullName evidence="3">Serine/threonine protein kinase</fullName>
    </recommendedName>
</protein>
<dbReference type="RefSeq" id="WP_353301948.1">
    <property type="nucleotide sequence ID" value="NZ_BAABWN010000003.1"/>
</dbReference>
<dbReference type="PROSITE" id="PS51257">
    <property type="entry name" value="PROKAR_LIPOPROTEIN"/>
    <property type="match status" value="1"/>
</dbReference>
<dbReference type="PANTHER" id="PTHR41339">
    <property type="entry name" value="LIPL48"/>
    <property type="match status" value="1"/>
</dbReference>
<evidence type="ECO:0000313" key="2">
    <source>
        <dbReference type="Proteomes" id="UP001465153"/>
    </source>
</evidence>
<keyword evidence="2" id="KW-1185">Reference proteome</keyword>
<dbReference type="PANTHER" id="PTHR41339:SF1">
    <property type="entry name" value="SECRETED PROTEIN"/>
    <property type="match status" value="1"/>
</dbReference>
<proteinExistence type="predicted"/>
<dbReference type="Proteomes" id="UP001465153">
    <property type="component" value="Unassembled WGS sequence"/>
</dbReference>
<sequence length="515" mass="53256">MDIKKLVLATAVFGALGGLYGCSGDEDATITIDDNSVTTTTTTSTTTTGGNGANDGFFDDQDAIDASVAAIPGASTRQVVRMNPTTGQEVAVTAVQLPASIMTDVTLDSDVLYFLNSRVTVGNGNAEMTATDGVLVSGDPLAEVTFTIEAGTEIVGNSDTFANLLITRGSQIMAMGTAAEPIVFSSDDTDIDGSGEWGGLILQGFGRTNLCTYPEDMGGMPVACNFDGEGESGFAGGHDNTDNSGVLNYVVVAEAGFEFAIGNEINGISFLSVGSATEVDFIQVHNNADDGVEFYGGAVNVSHVVLTGNQDESIDWDEGYVGNIQFALVIQDEGSDHAIEADTLGNPGFLSAPSVVNATFLGAGDGFSELHRLKDTTGGFIHNSVLTSVSGMPLDVCVALEDADTLTNAMNDAIAYNNVIADCTEFETSDGTPSMLLDRDTVTLTAGLVDTTTYASSAVAADGLTPIDFTAFDATHPESMASQAGDFFEDTDYAGAVEPGAASLWFEGWTVEGSL</sequence>
<name>A0ABQ0A6I5_9GAMM</name>
<accession>A0ABQ0A6I5</accession>
<organism evidence="1 2">
    <name type="scientific">Sessilibacter corallicola</name>
    <dbReference type="NCBI Taxonomy" id="2904075"/>
    <lineage>
        <taxon>Bacteria</taxon>
        <taxon>Pseudomonadati</taxon>
        <taxon>Pseudomonadota</taxon>
        <taxon>Gammaproteobacteria</taxon>
        <taxon>Cellvibrionales</taxon>
        <taxon>Cellvibrionaceae</taxon>
        <taxon>Sessilibacter</taxon>
    </lineage>
</organism>
<dbReference type="EMBL" id="BAABWN010000003">
    <property type="protein sequence ID" value="GAA6167251.1"/>
    <property type="molecule type" value="Genomic_DNA"/>
</dbReference>
<evidence type="ECO:0000313" key="1">
    <source>
        <dbReference type="EMBL" id="GAA6167251.1"/>
    </source>
</evidence>
<gene>
    <name evidence="1" type="ORF">NBRC116591_10610</name>
</gene>